<dbReference type="OrthoDB" id="9770553at2"/>
<keyword evidence="2" id="KW-0808">Transferase</keyword>
<dbReference type="GO" id="GO:0008168">
    <property type="term" value="F:methyltransferase activity"/>
    <property type="evidence" value="ECO:0007669"/>
    <property type="project" value="UniProtKB-KW"/>
</dbReference>
<dbReference type="CDD" id="cd02440">
    <property type="entry name" value="AdoMet_MTases"/>
    <property type="match status" value="1"/>
</dbReference>
<evidence type="ECO:0000313" key="2">
    <source>
        <dbReference type="EMBL" id="TXD89210.1"/>
    </source>
</evidence>
<dbReference type="Proteomes" id="UP000321578">
    <property type="component" value="Unassembled WGS sequence"/>
</dbReference>
<dbReference type="RefSeq" id="WP_147086293.1">
    <property type="nucleotide sequence ID" value="NZ_VORM01000008.1"/>
</dbReference>
<dbReference type="InterPro" id="IPR029063">
    <property type="entry name" value="SAM-dependent_MTases_sf"/>
</dbReference>
<accession>A0A5C6ZJ47</accession>
<organism evidence="2 3">
    <name type="scientific">Subsaximicrobium wynnwilliamsii</name>
    <dbReference type="NCBI Taxonomy" id="291179"/>
    <lineage>
        <taxon>Bacteria</taxon>
        <taxon>Pseudomonadati</taxon>
        <taxon>Bacteroidota</taxon>
        <taxon>Flavobacteriia</taxon>
        <taxon>Flavobacteriales</taxon>
        <taxon>Flavobacteriaceae</taxon>
        <taxon>Subsaximicrobium</taxon>
    </lineage>
</organism>
<feature type="domain" description="Methyltransferase" evidence="1">
    <location>
        <begin position="66"/>
        <end position="205"/>
    </location>
</feature>
<dbReference type="AlphaFoldDB" id="A0A5C6ZJ47"/>
<dbReference type="PANTHER" id="PTHR43861:SF1">
    <property type="entry name" value="TRANS-ACONITATE 2-METHYLTRANSFERASE"/>
    <property type="match status" value="1"/>
</dbReference>
<keyword evidence="3" id="KW-1185">Reference proteome</keyword>
<dbReference type="PANTHER" id="PTHR43861">
    <property type="entry name" value="TRANS-ACONITATE 2-METHYLTRANSFERASE-RELATED"/>
    <property type="match status" value="1"/>
</dbReference>
<keyword evidence="2" id="KW-0489">Methyltransferase</keyword>
<dbReference type="SUPFAM" id="SSF53335">
    <property type="entry name" value="S-adenosyl-L-methionine-dependent methyltransferases"/>
    <property type="match status" value="1"/>
</dbReference>
<sequence length="245" mass="26881">MLNDKITADYSKIVSSHELDAEAQRANACPAIFNSIRHRYPTFKGCIAEADLGLGCALPFEHANLKEGDLVADLGCAAGIDSFIMADLAGTKSQVFGFYITPSLIKRANAIKNNFGIEQVQFATADITEIPLEDDSVSVCTSNGVFSLIKDLEAVFKEIKRILRPGGVFCLSDINRKTNFSEVDYAQIKSYTGCLNGIRHQNSYLDHIKNAGFSSVELIGERLVEFPNHISKTQGVYISTFKITL</sequence>
<evidence type="ECO:0000259" key="1">
    <source>
        <dbReference type="Pfam" id="PF13847"/>
    </source>
</evidence>
<reference evidence="2 3" key="1">
    <citation type="submission" date="2019-08" db="EMBL/GenBank/DDBJ databases">
        <title>Genomes of Subsaximicrobium wynnwilliamsii strains.</title>
        <authorList>
            <person name="Bowman J.P."/>
        </authorList>
    </citation>
    <scope>NUCLEOTIDE SEQUENCE [LARGE SCALE GENOMIC DNA]</scope>
    <source>
        <strain evidence="2 3">2-80-2</strain>
    </source>
</reference>
<comment type="caution">
    <text evidence="2">The sequence shown here is derived from an EMBL/GenBank/DDBJ whole genome shotgun (WGS) entry which is preliminary data.</text>
</comment>
<protein>
    <submittedName>
        <fullName evidence="2">Methyltransferase domain-containing protein</fullName>
    </submittedName>
</protein>
<proteinExistence type="predicted"/>
<gene>
    <name evidence="2" type="ORF">ESY86_09130</name>
</gene>
<dbReference type="EMBL" id="VORO01000008">
    <property type="protein sequence ID" value="TXD89210.1"/>
    <property type="molecule type" value="Genomic_DNA"/>
</dbReference>
<dbReference type="GO" id="GO:0032259">
    <property type="term" value="P:methylation"/>
    <property type="evidence" value="ECO:0007669"/>
    <property type="project" value="UniProtKB-KW"/>
</dbReference>
<name>A0A5C6ZJ47_9FLAO</name>
<dbReference type="Gene3D" id="3.40.50.150">
    <property type="entry name" value="Vaccinia Virus protein VP39"/>
    <property type="match status" value="1"/>
</dbReference>
<dbReference type="Pfam" id="PF13847">
    <property type="entry name" value="Methyltransf_31"/>
    <property type="match status" value="1"/>
</dbReference>
<dbReference type="InterPro" id="IPR025714">
    <property type="entry name" value="Methyltranfer_dom"/>
</dbReference>
<evidence type="ECO:0000313" key="3">
    <source>
        <dbReference type="Proteomes" id="UP000321578"/>
    </source>
</evidence>